<dbReference type="STRING" id="494026.PGLA_10970"/>
<dbReference type="OrthoDB" id="1730007at2"/>
<evidence type="ECO:0000256" key="1">
    <source>
        <dbReference type="SAM" id="MobiDB-lite"/>
    </source>
</evidence>
<feature type="region of interest" description="Disordered" evidence="1">
    <location>
        <begin position="1"/>
        <end position="22"/>
    </location>
</feature>
<protein>
    <recommendedName>
        <fullName evidence="4">Cell shape determination protein CcmA</fullName>
    </recommendedName>
</protein>
<proteinExistence type="predicted"/>
<dbReference type="Proteomes" id="UP000076967">
    <property type="component" value="Unassembled WGS sequence"/>
</dbReference>
<evidence type="ECO:0000313" key="3">
    <source>
        <dbReference type="Proteomes" id="UP000076967"/>
    </source>
</evidence>
<dbReference type="RefSeq" id="WP_084410943.1">
    <property type="nucleotide sequence ID" value="NZ_LVJH01000017.1"/>
</dbReference>
<organism evidence="2 3">
    <name type="scientific">Paenibacillus glacialis</name>
    <dbReference type="NCBI Taxonomy" id="494026"/>
    <lineage>
        <taxon>Bacteria</taxon>
        <taxon>Bacillati</taxon>
        <taxon>Bacillota</taxon>
        <taxon>Bacilli</taxon>
        <taxon>Bacillales</taxon>
        <taxon>Paenibacillaceae</taxon>
        <taxon>Paenibacillus</taxon>
    </lineage>
</organism>
<accession>A0A168L752</accession>
<evidence type="ECO:0000313" key="2">
    <source>
        <dbReference type="EMBL" id="OAB42969.1"/>
    </source>
</evidence>
<sequence length="247" mass="26188">MKMSGSRSDSTQLKDLRITGNGSSGGGQYDKVKIMGDSIIHGDVECTLFKCTGTASVEGALKSGSIGCQGNMKVHQGLQGEEISIQGELDVIGDLSAQTLKVNGEIRVEGNLNVEKLKGQGALYISGDCQGEEVIIRGSLDIANMLNGEVIEIKLYGPSRAREIGGGKITITKAITIPFIGKYSPGAYGAMQADSIEGDEIHLENTKAAVVRGRNVTIGSGCEIGFVEYKNEYKQDHGAIVGQYNRI</sequence>
<dbReference type="EMBL" id="LVJH01000017">
    <property type="protein sequence ID" value="OAB42969.1"/>
    <property type="molecule type" value="Genomic_DNA"/>
</dbReference>
<keyword evidence="3" id="KW-1185">Reference proteome</keyword>
<name>A0A168L752_9BACL</name>
<feature type="compositionally biased region" description="Polar residues" evidence="1">
    <location>
        <begin position="1"/>
        <end position="11"/>
    </location>
</feature>
<reference evidence="2 3" key="1">
    <citation type="submission" date="2016-03" db="EMBL/GenBank/DDBJ databases">
        <title>Draft genome sequence of Paenibacillus glacialis DSM 22343.</title>
        <authorList>
            <person name="Shin S.-K."/>
            <person name="Yi H."/>
        </authorList>
    </citation>
    <scope>NUCLEOTIDE SEQUENCE [LARGE SCALE GENOMIC DNA]</scope>
    <source>
        <strain evidence="2 3">DSM 22343</strain>
    </source>
</reference>
<comment type="caution">
    <text evidence="2">The sequence shown here is derived from an EMBL/GenBank/DDBJ whole genome shotgun (WGS) entry which is preliminary data.</text>
</comment>
<gene>
    <name evidence="2" type="ORF">PGLA_10970</name>
</gene>
<evidence type="ECO:0008006" key="4">
    <source>
        <dbReference type="Google" id="ProtNLM"/>
    </source>
</evidence>
<dbReference type="AlphaFoldDB" id="A0A168L752"/>